<evidence type="ECO:0000256" key="1">
    <source>
        <dbReference type="SAM" id="MobiDB-lite"/>
    </source>
</evidence>
<feature type="compositionally biased region" description="Basic residues" evidence="1">
    <location>
        <begin position="57"/>
        <end position="66"/>
    </location>
</feature>
<feature type="region of interest" description="Disordered" evidence="1">
    <location>
        <begin position="1"/>
        <end position="268"/>
    </location>
</feature>
<reference evidence="2 3" key="1">
    <citation type="submission" date="2018-03" db="EMBL/GenBank/DDBJ databases">
        <title>Draft Genome Sequences of the Obligatory Marine Myxobacteria Enhygromyxa salina SWB005.</title>
        <authorList>
            <person name="Poehlein A."/>
            <person name="Moghaddam J.A."/>
            <person name="Harms H."/>
            <person name="Alanjari M."/>
            <person name="Koenig G.M."/>
            <person name="Daniel R."/>
            <person name="Schaeberle T.F."/>
        </authorList>
    </citation>
    <scope>NUCLEOTIDE SEQUENCE [LARGE SCALE GENOMIC DNA]</scope>
    <source>
        <strain evidence="2 3">SWB005</strain>
    </source>
</reference>
<dbReference type="Proteomes" id="UP000237968">
    <property type="component" value="Unassembled WGS sequence"/>
</dbReference>
<accession>A0A2S9XC39</accession>
<gene>
    <name evidence="2" type="ORF">ENSA5_65110</name>
</gene>
<keyword evidence="3" id="KW-1185">Reference proteome</keyword>
<proteinExistence type="predicted"/>
<evidence type="ECO:0000313" key="2">
    <source>
        <dbReference type="EMBL" id="PRP90419.1"/>
    </source>
</evidence>
<sequence length="298" mass="32817">MRYDKHNTRHWRPPSPALSPPTTTRPTERWSSPGCPKCACPASPSLRPPHPPGRAQGRVRRSPRPPKGRELHLDLNPRRALRRGDPAHPARPRAPDPRQEASAARTRPRRRRHPAAGPRPDQPPRRDPRRARRGTSSSPCSQPGKMFRASCYPWTPGRATRPVLRRATPTPTRDPAASSRSARRGRGYPAPHAPGRSTTPGKAPRTSASRVPHAPTSLGPCPRRGDRGSATLQSRSRPGLHLRAKSRSIVDARGPRPPSSPNCFLPPRPHSCTYTRAAAGWKNSSKKFETISAELHLG</sequence>
<comment type="caution">
    <text evidence="2">The sequence shown here is derived from an EMBL/GenBank/DDBJ whole genome shotgun (WGS) entry which is preliminary data.</text>
</comment>
<feature type="compositionally biased region" description="Basic and acidic residues" evidence="1">
    <location>
        <begin position="67"/>
        <end position="99"/>
    </location>
</feature>
<protein>
    <submittedName>
        <fullName evidence="2">Uncharacterized protein</fullName>
    </submittedName>
</protein>
<evidence type="ECO:0000313" key="3">
    <source>
        <dbReference type="Proteomes" id="UP000237968"/>
    </source>
</evidence>
<dbReference type="AlphaFoldDB" id="A0A2S9XC39"/>
<dbReference type="EMBL" id="PVNK01000282">
    <property type="protein sequence ID" value="PRP90419.1"/>
    <property type="molecule type" value="Genomic_DNA"/>
</dbReference>
<feature type="compositionally biased region" description="Pro residues" evidence="1">
    <location>
        <begin position="255"/>
        <end position="268"/>
    </location>
</feature>
<name>A0A2S9XC39_9BACT</name>
<organism evidence="2 3">
    <name type="scientific">Enhygromyxa salina</name>
    <dbReference type="NCBI Taxonomy" id="215803"/>
    <lineage>
        <taxon>Bacteria</taxon>
        <taxon>Pseudomonadati</taxon>
        <taxon>Myxococcota</taxon>
        <taxon>Polyangia</taxon>
        <taxon>Nannocystales</taxon>
        <taxon>Nannocystaceae</taxon>
        <taxon>Enhygromyxa</taxon>
    </lineage>
</organism>